<evidence type="ECO:0000256" key="5">
    <source>
        <dbReference type="ARBA" id="ARBA00022825"/>
    </source>
</evidence>
<dbReference type="PANTHER" id="PTHR10381">
    <property type="entry name" value="ATP-DEPENDENT CLP PROTEASE PROTEOLYTIC SUBUNIT"/>
    <property type="match status" value="1"/>
</dbReference>
<dbReference type="NCBIfam" id="NF045542">
    <property type="entry name" value="Clp_rel_HeadMat"/>
    <property type="match status" value="1"/>
</dbReference>
<dbReference type="InterPro" id="IPR023562">
    <property type="entry name" value="ClpP/TepA"/>
</dbReference>
<protein>
    <recommendedName>
        <fullName evidence="6">ATP-dependent Clp protease proteolytic subunit</fullName>
    </recommendedName>
</protein>
<dbReference type="CDD" id="cd07016">
    <property type="entry name" value="S14_ClpP_1"/>
    <property type="match status" value="1"/>
</dbReference>
<evidence type="ECO:0000256" key="6">
    <source>
        <dbReference type="RuleBase" id="RU003567"/>
    </source>
</evidence>
<evidence type="ECO:0000256" key="3">
    <source>
        <dbReference type="ARBA" id="ARBA00022670"/>
    </source>
</evidence>
<reference evidence="7 8" key="1">
    <citation type="journal article" date="2020" name="mSystems">
        <title>Defining Genomic and Predicted Metabolic Features of the Acetobacterium Genus.</title>
        <authorList>
            <person name="Ross D.E."/>
            <person name="Marshall C.W."/>
            <person name="Gulliver D."/>
            <person name="May H.D."/>
            <person name="Norman R.S."/>
        </authorList>
    </citation>
    <scope>NUCLEOTIDE SEQUENCE [LARGE SCALE GENOMIC DNA]</scope>
    <source>
        <strain evidence="7 8">DSM 9173</strain>
    </source>
</reference>
<keyword evidence="8" id="KW-1185">Reference proteome</keyword>
<dbReference type="InterPro" id="IPR001907">
    <property type="entry name" value="ClpP"/>
</dbReference>
<dbReference type="GO" id="GO:0008233">
    <property type="term" value="F:peptidase activity"/>
    <property type="evidence" value="ECO:0007669"/>
    <property type="project" value="UniProtKB-KW"/>
</dbReference>
<evidence type="ECO:0000313" key="7">
    <source>
        <dbReference type="EMBL" id="MBC3796439.1"/>
    </source>
</evidence>
<keyword evidence="3 7" id="KW-0645">Protease</keyword>
<evidence type="ECO:0000256" key="1">
    <source>
        <dbReference type="ARBA" id="ARBA00007039"/>
    </source>
</evidence>
<dbReference type="Pfam" id="PF00574">
    <property type="entry name" value="CLP_protease"/>
    <property type="match status" value="1"/>
</dbReference>
<gene>
    <name evidence="7" type="ORF">GH807_05160</name>
</gene>
<evidence type="ECO:0000256" key="4">
    <source>
        <dbReference type="ARBA" id="ARBA00022801"/>
    </source>
</evidence>
<evidence type="ECO:0000256" key="2">
    <source>
        <dbReference type="ARBA" id="ARBA00022490"/>
    </source>
</evidence>
<comment type="similarity">
    <text evidence="1 6">Belongs to the peptidase S14 family.</text>
</comment>
<accession>A0ABR6WIY0</accession>
<organism evidence="7 8">
    <name type="scientific">Acetobacterium tundrae</name>
    <dbReference type="NCBI Taxonomy" id="132932"/>
    <lineage>
        <taxon>Bacteria</taxon>
        <taxon>Bacillati</taxon>
        <taxon>Bacillota</taxon>
        <taxon>Clostridia</taxon>
        <taxon>Eubacteriales</taxon>
        <taxon>Eubacteriaceae</taxon>
        <taxon>Acetobacterium</taxon>
    </lineage>
</organism>
<dbReference type="GO" id="GO:0006508">
    <property type="term" value="P:proteolysis"/>
    <property type="evidence" value="ECO:0007669"/>
    <property type="project" value="UniProtKB-KW"/>
</dbReference>
<keyword evidence="2" id="KW-0963">Cytoplasm</keyword>
<proteinExistence type="inferred from homology"/>
<keyword evidence="5" id="KW-0720">Serine protease</keyword>
<dbReference type="SUPFAM" id="SSF52096">
    <property type="entry name" value="ClpP/crotonase"/>
    <property type="match status" value="1"/>
</dbReference>
<dbReference type="PRINTS" id="PR00127">
    <property type="entry name" value="CLPPROTEASEP"/>
</dbReference>
<name>A0ABR6WIY0_9FIRM</name>
<comment type="caution">
    <text evidence="7">The sequence shown here is derived from an EMBL/GenBank/DDBJ whole genome shotgun (WGS) entry which is preliminary data.</text>
</comment>
<dbReference type="Proteomes" id="UP000653358">
    <property type="component" value="Unassembled WGS sequence"/>
</dbReference>
<sequence>MSVEIEVRGAIVPDGDKWIYDYFEQPCTTAADVRNKIRSANGDVLEVSVNSPGGDIFVASEIYTVLKNYNNVKIKVTGLAASAASVIAMAGYCEMSPTAQMMVHNVWTCQSGDYRDMDSASESLKKANQTIANAYCIKSGMSVQAALKLMDDTTWMTAQDAKALGLVDKVLFEEVDVDGSFQSRFYHNAEVNNFLKENAKVMYAAIPRLSPSVIAKMRESRENAPEKNEKSENELKALVDQNLESAKAYFNYLKLKGNVKND</sequence>
<dbReference type="RefSeq" id="WP_148606155.1">
    <property type="nucleotide sequence ID" value="NZ_RXYB01000031.1"/>
</dbReference>
<dbReference type="EMBL" id="WJBB01000004">
    <property type="protein sequence ID" value="MBC3796439.1"/>
    <property type="molecule type" value="Genomic_DNA"/>
</dbReference>
<dbReference type="Gene3D" id="3.90.226.10">
    <property type="entry name" value="2-enoyl-CoA Hydratase, Chain A, domain 1"/>
    <property type="match status" value="1"/>
</dbReference>
<evidence type="ECO:0000313" key="8">
    <source>
        <dbReference type="Proteomes" id="UP000653358"/>
    </source>
</evidence>
<keyword evidence="4" id="KW-0378">Hydrolase</keyword>
<dbReference type="PANTHER" id="PTHR10381:SF70">
    <property type="entry name" value="ATP-DEPENDENT CLP PROTEASE PROTEOLYTIC SUBUNIT"/>
    <property type="match status" value="1"/>
</dbReference>
<dbReference type="InterPro" id="IPR029045">
    <property type="entry name" value="ClpP/crotonase-like_dom_sf"/>
</dbReference>